<protein>
    <submittedName>
        <fullName evidence="1">Uncharacterized protein</fullName>
    </submittedName>
</protein>
<evidence type="ECO:0000313" key="1">
    <source>
        <dbReference type="EMBL" id="RRT42931.1"/>
    </source>
</evidence>
<dbReference type="Proteomes" id="UP000287651">
    <property type="component" value="Unassembled WGS sequence"/>
</dbReference>
<dbReference type="AlphaFoldDB" id="A0A426XUG1"/>
<name>A0A426XUG1_ENSVE</name>
<accession>A0A426XUG1</accession>
<evidence type="ECO:0000313" key="2">
    <source>
        <dbReference type="Proteomes" id="UP000287651"/>
    </source>
</evidence>
<dbReference type="EMBL" id="AMZH03017488">
    <property type="protein sequence ID" value="RRT42931.1"/>
    <property type="molecule type" value="Genomic_DNA"/>
</dbReference>
<proteinExistence type="predicted"/>
<sequence length="97" mass="10973">MEQQLAAGSAGEEGCVEAGKQMRDVLLLRGAIRGDKRTGGRYNHERALMCIARDLWGKRRSEKIKGEEEDRRRRAIVVSRALIRDHMNHHCDGDGDC</sequence>
<comment type="caution">
    <text evidence="1">The sequence shown here is derived from an EMBL/GenBank/DDBJ whole genome shotgun (WGS) entry which is preliminary data.</text>
</comment>
<gene>
    <name evidence="1" type="ORF">B296_00056793</name>
</gene>
<reference evidence="1 2" key="1">
    <citation type="journal article" date="2014" name="Agronomy (Basel)">
        <title>A Draft Genome Sequence for Ensete ventricosum, the Drought-Tolerant Tree Against Hunger.</title>
        <authorList>
            <person name="Harrison J."/>
            <person name="Moore K.A."/>
            <person name="Paszkiewicz K."/>
            <person name="Jones T."/>
            <person name="Grant M."/>
            <person name="Ambacheew D."/>
            <person name="Muzemil S."/>
            <person name="Studholme D.J."/>
        </authorList>
    </citation>
    <scope>NUCLEOTIDE SEQUENCE [LARGE SCALE GENOMIC DNA]</scope>
</reference>
<organism evidence="1 2">
    <name type="scientific">Ensete ventricosum</name>
    <name type="common">Abyssinian banana</name>
    <name type="synonym">Musa ensete</name>
    <dbReference type="NCBI Taxonomy" id="4639"/>
    <lineage>
        <taxon>Eukaryota</taxon>
        <taxon>Viridiplantae</taxon>
        <taxon>Streptophyta</taxon>
        <taxon>Embryophyta</taxon>
        <taxon>Tracheophyta</taxon>
        <taxon>Spermatophyta</taxon>
        <taxon>Magnoliopsida</taxon>
        <taxon>Liliopsida</taxon>
        <taxon>Zingiberales</taxon>
        <taxon>Musaceae</taxon>
        <taxon>Ensete</taxon>
    </lineage>
</organism>